<protein>
    <submittedName>
        <fullName evidence="2">Uncharacterized protein</fullName>
    </submittedName>
</protein>
<name>A0AAN6QSI5_9PEZI</name>
<organism evidence="2 3">
    <name type="scientific">Friedmanniomyces endolithicus</name>
    <dbReference type="NCBI Taxonomy" id="329885"/>
    <lineage>
        <taxon>Eukaryota</taxon>
        <taxon>Fungi</taxon>
        <taxon>Dikarya</taxon>
        <taxon>Ascomycota</taxon>
        <taxon>Pezizomycotina</taxon>
        <taxon>Dothideomycetes</taxon>
        <taxon>Dothideomycetidae</taxon>
        <taxon>Mycosphaerellales</taxon>
        <taxon>Teratosphaeriaceae</taxon>
        <taxon>Friedmanniomyces</taxon>
    </lineage>
</organism>
<dbReference type="AlphaFoldDB" id="A0AAN6QSI5"/>
<comment type="caution">
    <text evidence="2">The sequence shown here is derived from an EMBL/GenBank/DDBJ whole genome shotgun (WGS) entry which is preliminary data.</text>
</comment>
<dbReference type="Proteomes" id="UP001175353">
    <property type="component" value="Unassembled WGS sequence"/>
</dbReference>
<keyword evidence="1" id="KW-0175">Coiled coil</keyword>
<feature type="coiled-coil region" evidence="1">
    <location>
        <begin position="53"/>
        <end position="80"/>
    </location>
</feature>
<reference evidence="2" key="1">
    <citation type="submission" date="2023-06" db="EMBL/GenBank/DDBJ databases">
        <title>Black Yeasts Isolated from many extreme environments.</title>
        <authorList>
            <person name="Coleine C."/>
            <person name="Stajich J.E."/>
            <person name="Selbmann L."/>
        </authorList>
    </citation>
    <scope>NUCLEOTIDE SEQUENCE</scope>
    <source>
        <strain evidence="2">CCFEE 5200</strain>
    </source>
</reference>
<evidence type="ECO:0000313" key="3">
    <source>
        <dbReference type="Proteomes" id="UP001175353"/>
    </source>
</evidence>
<gene>
    <name evidence="2" type="ORF">LTR91_010824</name>
</gene>
<proteinExistence type="predicted"/>
<sequence>MTYELWEGSPPYMHTRYLSEPEQTHCLQNPTYAARLHAARAQRQEVQYRQIALDVSRRTKDATKRQLEDREQELHALEDGFAAEDRVLAALAEALVRCPVFWHTQEVDVGASGAGAGPAG</sequence>
<dbReference type="EMBL" id="JAUJLE010000096">
    <property type="protein sequence ID" value="KAK0984581.1"/>
    <property type="molecule type" value="Genomic_DNA"/>
</dbReference>
<accession>A0AAN6QSI5</accession>
<evidence type="ECO:0000256" key="1">
    <source>
        <dbReference type="SAM" id="Coils"/>
    </source>
</evidence>
<evidence type="ECO:0000313" key="2">
    <source>
        <dbReference type="EMBL" id="KAK0984581.1"/>
    </source>
</evidence>
<keyword evidence="3" id="KW-1185">Reference proteome</keyword>